<comment type="caution">
    <text evidence="2">The sequence shown here is derived from an EMBL/GenBank/DDBJ whole genome shotgun (WGS) entry which is preliminary data.</text>
</comment>
<feature type="region of interest" description="Disordered" evidence="1">
    <location>
        <begin position="274"/>
        <end position="293"/>
    </location>
</feature>
<protein>
    <submittedName>
        <fullName evidence="2">Uncharacterized protein</fullName>
    </submittedName>
</protein>
<feature type="compositionally biased region" description="Basic residues" evidence="1">
    <location>
        <begin position="277"/>
        <end position="286"/>
    </location>
</feature>
<gene>
    <name evidence="2" type="ORF">NDU88_007430</name>
</gene>
<evidence type="ECO:0000313" key="2">
    <source>
        <dbReference type="EMBL" id="KAJ1167037.1"/>
    </source>
</evidence>
<dbReference type="EMBL" id="JANPWB010000008">
    <property type="protein sequence ID" value="KAJ1167037.1"/>
    <property type="molecule type" value="Genomic_DNA"/>
</dbReference>
<proteinExistence type="predicted"/>
<organism evidence="2 3">
    <name type="scientific">Pleurodeles waltl</name>
    <name type="common">Iberian ribbed newt</name>
    <dbReference type="NCBI Taxonomy" id="8319"/>
    <lineage>
        <taxon>Eukaryota</taxon>
        <taxon>Metazoa</taxon>
        <taxon>Chordata</taxon>
        <taxon>Craniata</taxon>
        <taxon>Vertebrata</taxon>
        <taxon>Euteleostomi</taxon>
        <taxon>Amphibia</taxon>
        <taxon>Batrachia</taxon>
        <taxon>Caudata</taxon>
        <taxon>Salamandroidea</taxon>
        <taxon>Salamandridae</taxon>
        <taxon>Pleurodelinae</taxon>
        <taxon>Pleurodeles</taxon>
    </lineage>
</organism>
<dbReference type="Proteomes" id="UP001066276">
    <property type="component" value="Chromosome 4_2"/>
</dbReference>
<keyword evidence="3" id="KW-1185">Reference proteome</keyword>
<accession>A0AAV7SSH9</accession>
<name>A0AAV7SSH9_PLEWA</name>
<evidence type="ECO:0000256" key="1">
    <source>
        <dbReference type="SAM" id="MobiDB-lite"/>
    </source>
</evidence>
<reference evidence="2" key="1">
    <citation type="journal article" date="2022" name="bioRxiv">
        <title>Sequencing and chromosome-scale assembly of the giantPleurodeles waltlgenome.</title>
        <authorList>
            <person name="Brown T."/>
            <person name="Elewa A."/>
            <person name="Iarovenko S."/>
            <person name="Subramanian E."/>
            <person name="Araus A.J."/>
            <person name="Petzold A."/>
            <person name="Susuki M."/>
            <person name="Suzuki K.-i.T."/>
            <person name="Hayashi T."/>
            <person name="Toyoda A."/>
            <person name="Oliveira C."/>
            <person name="Osipova E."/>
            <person name="Leigh N.D."/>
            <person name="Simon A."/>
            <person name="Yun M.H."/>
        </authorList>
    </citation>
    <scope>NUCLEOTIDE SEQUENCE</scope>
    <source>
        <strain evidence="2">20211129_DDA</strain>
        <tissue evidence="2">Liver</tissue>
    </source>
</reference>
<feature type="region of interest" description="Disordered" evidence="1">
    <location>
        <begin position="115"/>
        <end position="134"/>
    </location>
</feature>
<evidence type="ECO:0000313" key="3">
    <source>
        <dbReference type="Proteomes" id="UP001066276"/>
    </source>
</evidence>
<sequence>MLEGVLSKQASAVHRPQRWRVRRCGEGPSSPSRPYAVHRPQRWGIRPNQAGLTLYTGCWWRVRRGGGPVYPSRSQPYTGCWWRVRRAGGARLSKQASAGRRRGVSAEVEVPSYPSRSHPYAGRRSGGSAEVEGPSYPSRPYAVHRLLVEGPQSWGVRLSKQASAVHRLLVEGRQSWGGRPIQAGLTLYTGCWWRVGRAGGPVLSKQALHCTQAAGGGSSDVEDPSIQAGLTLYTGCWWRVGRCGGPVYPSRPQPYAGCWWRVCRAGGAVLPKQASAVHRRRRHRSKPSQGIPG</sequence>
<dbReference type="AlphaFoldDB" id="A0AAV7SSH9"/>